<comment type="caution">
    <text evidence="1">The sequence shown here is derived from an EMBL/GenBank/DDBJ whole genome shotgun (WGS) entry which is preliminary data.</text>
</comment>
<dbReference type="PANTHER" id="PTHR42057">
    <property type="entry name" value="F-BOX DOMAIN PROTEIN (AFU_ORTHOLOGUE AFUA_4G00200)"/>
    <property type="match status" value="1"/>
</dbReference>
<dbReference type="HOGENOM" id="CLU_553194_0_0_1"/>
<dbReference type="EMBL" id="AHHD01000383">
    <property type="protein sequence ID" value="EKG13835.1"/>
    <property type="molecule type" value="Genomic_DNA"/>
</dbReference>
<dbReference type="PANTHER" id="PTHR42057:SF2">
    <property type="entry name" value="F-BOX DOMAIN PROTEIN (AFU_ORTHOLOGUE AFUA_4G00200)-RELATED"/>
    <property type="match status" value="1"/>
</dbReference>
<gene>
    <name evidence="1" type="ORF">MPH_09017</name>
</gene>
<dbReference type="eggNOG" id="ENOG502S8UP">
    <property type="taxonomic scope" value="Eukaryota"/>
</dbReference>
<reference evidence="1 2" key="1">
    <citation type="journal article" date="2012" name="BMC Genomics">
        <title>Tools to kill: Genome of one of the most destructive plant pathogenic fungi Macrophomina phaseolina.</title>
        <authorList>
            <person name="Islam M.S."/>
            <person name="Haque M.S."/>
            <person name="Islam M.M."/>
            <person name="Emdad E.M."/>
            <person name="Halim A."/>
            <person name="Hossen Q.M.M."/>
            <person name="Hossain M.Z."/>
            <person name="Ahmed B."/>
            <person name="Rahim S."/>
            <person name="Rahman M.S."/>
            <person name="Alam M.M."/>
            <person name="Hou S."/>
            <person name="Wan X."/>
            <person name="Saito J.A."/>
            <person name="Alam M."/>
        </authorList>
    </citation>
    <scope>NUCLEOTIDE SEQUENCE [LARGE SCALE GENOMIC DNA]</scope>
    <source>
        <strain evidence="1 2">MS6</strain>
    </source>
</reference>
<dbReference type="OrthoDB" id="3140657at2759"/>
<dbReference type="Proteomes" id="UP000007129">
    <property type="component" value="Unassembled WGS sequence"/>
</dbReference>
<evidence type="ECO:0008006" key="3">
    <source>
        <dbReference type="Google" id="ProtNLM"/>
    </source>
</evidence>
<sequence length="505" mass="57104">MHHSPHQCRRKSGEMALHLLSLPEELVLRIVQCSAEAEHVEDGQGSLTCGFAKRSLRALQGLRLSCRTLCHIATPVLFERVGLYPCQDSRKRYLQVLENDTLRKYVHDVHINTIEEDEEADWTQEELPISKRFMHGLRRVHEFPHLKAVTLRFSPNCSSYNIYHSWPQSSNLREPILQGFFATVAKTTITDLSLLNLQNINDQMLLRSAAFHKVMNRPASLTLQICTEEDQAAPEHSIEYQALHTFFPALPRTWLAPAAATLTHLALYSDCYIGWCPSLDLTSLDLPRMTSLALGRYTFTSSAPLAWLARHASTLTHLTLHDCPILVYRVVASPLRLLPNSDSATVPPRVGGTGRGRPPPHALQYTELRWSEVFARLGEALPRLRVVRVSSERWRRESLAAAREGVENLRCELSAGRYAWYCSGYRKSHGMWMGATLGGAHDGRDAPEGKRWMQFAGRCGVEMDGEQDVEDVEALRKLMVRIGMRREGFKPVMCQNAGGKTCVRF</sequence>
<evidence type="ECO:0000313" key="2">
    <source>
        <dbReference type="Proteomes" id="UP000007129"/>
    </source>
</evidence>
<accession>K2SAD6</accession>
<name>K2SAD6_MACPH</name>
<evidence type="ECO:0000313" key="1">
    <source>
        <dbReference type="EMBL" id="EKG13835.1"/>
    </source>
</evidence>
<protein>
    <recommendedName>
        <fullName evidence="3">F-box domain cyclin-like protein</fullName>
    </recommendedName>
</protein>
<dbReference type="AlphaFoldDB" id="K2SAD6"/>
<dbReference type="VEuPathDB" id="FungiDB:MPH_09017"/>
<dbReference type="Gene3D" id="3.80.10.10">
    <property type="entry name" value="Ribonuclease Inhibitor"/>
    <property type="match status" value="1"/>
</dbReference>
<organism evidence="1 2">
    <name type="scientific">Macrophomina phaseolina (strain MS6)</name>
    <name type="common">Charcoal rot fungus</name>
    <dbReference type="NCBI Taxonomy" id="1126212"/>
    <lineage>
        <taxon>Eukaryota</taxon>
        <taxon>Fungi</taxon>
        <taxon>Dikarya</taxon>
        <taxon>Ascomycota</taxon>
        <taxon>Pezizomycotina</taxon>
        <taxon>Dothideomycetes</taxon>
        <taxon>Dothideomycetes incertae sedis</taxon>
        <taxon>Botryosphaeriales</taxon>
        <taxon>Botryosphaeriaceae</taxon>
        <taxon>Macrophomina</taxon>
    </lineage>
</organism>
<dbReference type="InParanoid" id="K2SAD6"/>
<proteinExistence type="predicted"/>
<dbReference type="InterPro" id="IPR032675">
    <property type="entry name" value="LRR_dom_sf"/>
</dbReference>